<feature type="transmembrane region" description="Helical" evidence="1">
    <location>
        <begin position="469"/>
        <end position="490"/>
    </location>
</feature>
<dbReference type="Pfam" id="PF13632">
    <property type="entry name" value="Glyco_trans_2_3"/>
    <property type="match status" value="1"/>
</dbReference>
<dbReference type="eggNOG" id="ENOG502QTTH">
    <property type="taxonomic scope" value="Eukaryota"/>
</dbReference>
<comment type="caution">
    <text evidence="3">The sequence shown here is derived from an EMBL/GenBank/DDBJ whole genome shotgun (WGS) entry which is preliminary data.</text>
</comment>
<evidence type="ECO:0000259" key="2">
    <source>
        <dbReference type="Pfam" id="PF13632"/>
    </source>
</evidence>
<dbReference type="AlphaFoldDB" id="G4TDU2"/>
<dbReference type="InterPro" id="IPR001173">
    <property type="entry name" value="Glyco_trans_2-like"/>
</dbReference>
<evidence type="ECO:0000313" key="3">
    <source>
        <dbReference type="EMBL" id="CCA69489.1"/>
    </source>
</evidence>
<protein>
    <recommendedName>
        <fullName evidence="2">Glycosyltransferase 2-like domain-containing protein</fullName>
    </recommendedName>
</protein>
<dbReference type="OrthoDB" id="3198599at2759"/>
<evidence type="ECO:0000256" key="1">
    <source>
        <dbReference type="SAM" id="Phobius"/>
    </source>
</evidence>
<keyword evidence="4" id="KW-1185">Reference proteome</keyword>
<dbReference type="HOGENOM" id="CLU_364847_0_0_1"/>
<dbReference type="Proteomes" id="UP000007148">
    <property type="component" value="Unassembled WGS sequence"/>
</dbReference>
<gene>
    <name evidence="3" type="ORF">PIIN_03389</name>
</gene>
<dbReference type="STRING" id="1109443.G4TDU2"/>
<proteinExistence type="predicted"/>
<evidence type="ECO:0000313" key="4">
    <source>
        <dbReference type="Proteomes" id="UP000007148"/>
    </source>
</evidence>
<keyword evidence="1" id="KW-0472">Membrane</keyword>
<sequence length="665" mass="73603">MAYGMIRCYFGVRDHWRKDYWAIYQNGLRTAPPEALDTRYTPLTLPQIIIIPSYKEDVETLRQTLAILGSHPLAPYSYKVVLAMEEREAGAAFKGKKLAEEFSAQFLQIIVTLHPPNILGEVPGKGSNVRWAARWAIEQHSMELESQGCSPGMCDGILTAMDADTAFAADYFLDAAVRYLLAPPATRRQMMFVPPILFDRNQGEVPAVTRVTDIMWSTAGISGIYPSSTIKIPTSAYSMSLTLATHVGFWDAGPSAIGEDMHMFCKALFDTKGHLHVETIYSPASQCNVVGSVDASKDGRFAAFWSCCHARWAQAVRHMWGSLDTGYVFYRLLTGDFGVSDERVFANRLQRLEMRQAITKVNGYTNQIAATAAKNRPPTRFMCSDSDASSAATSDEEESMGFSGKVTRFGTREASEYSFTSNEDDEYQMEELPSLGRSSSEKSIPGSHKKVKIFPFLILVTRVYEAHLMLAHLVILINVLAIWPTISAFLHKQLALQTNAWGRSPLPVDGGQLGWATLALPWVHDDEIITVVTSICNKFGIFGAVASLITFVMHDLYHREAGKRWLTATRQPINGPIALPITPSPDQLELGTFETSGTPAPFNQFDLGMRPAPSSSRKLPWCLLDYLAVPGGLAFGVAPLVYAQVCHIWTDKLAYKVSAKPQATR</sequence>
<accession>G4TDU2</accession>
<keyword evidence="1" id="KW-1133">Transmembrane helix</keyword>
<dbReference type="EMBL" id="CAFZ01000056">
    <property type="protein sequence ID" value="CCA69489.1"/>
    <property type="molecule type" value="Genomic_DNA"/>
</dbReference>
<keyword evidence="1" id="KW-0812">Transmembrane</keyword>
<dbReference type="PANTHER" id="PTHR36851:SF1">
    <property type="entry name" value="GLYCO_TRANS_2-LIKE DOMAIN-CONTAINING PROTEIN"/>
    <property type="match status" value="1"/>
</dbReference>
<feature type="domain" description="Glycosyltransferase 2-like" evidence="2">
    <location>
        <begin position="159"/>
        <end position="327"/>
    </location>
</feature>
<organism evidence="3 4">
    <name type="scientific">Serendipita indica (strain DSM 11827)</name>
    <name type="common">Root endophyte fungus</name>
    <name type="synonym">Piriformospora indica</name>
    <dbReference type="NCBI Taxonomy" id="1109443"/>
    <lineage>
        <taxon>Eukaryota</taxon>
        <taxon>Fungi</taxon>
        <taxon>Dikarya</taxon>
        <taxon>Basidiomycota</taxon>
        <taxon>Agaricomycotina</taxon>
        <taxon>Agaricomycetes</taxon>
        <taxon>Sebacinales</taxon>
        <taxon>Serendipitaceae</taxon>
        <taxon>Serendipita</taxon>
    </lineage>
</organism>
<name>G4TDU2_SERID</name>
<reference evidence="3 4" key="1">
    <citation type="journal article" date="2011" name="PLoS Pathog.">
        <title>Endophytic Life Strategies Decoded by Genome and Transcriptome Analyses of the Mutualistic Root Symbiont Piriformospora indica.</title>
        <authorList>
            <person name="Zuccaro A."/>
            <person name="Lahrmann U."/>
            <person name="Guldener U."/>
            <person name="Langen G."/>
            <person name="Pfiffi S."/>
            <person name="Biedenkopf D."/>
            <person name="Wong P."/>
            <person name="Samans B."/>
            <person name="Grimm C."/>
            <person name="Basiewicz M."/>
            <person name="Murat C."/>
            <person name="Martin F."/>
            <person name="Kogel K.H."/>
        </authorList>
    </citation>
    <scope>NUCLEOTIDE SEQUENCE [LARGE SCALE GENOMIC DNA]</scope>
    <source>
        <strain evidence="3 4">DSM 11827</strain>
    </source>
</reference>
<dbReference type="InParanoid" id="G4TDU2"/>
<dbReference type="PANTHER" id="PTHR36851">
    <property type="entry name" value="UNNAMED PRODUCT"/>
    <property type="match status" value="1"/>
</dbReference>